<dbReference type="AlphaFoldDB" id="A0A4Y7T8X1"/>
<protein>
    <submittedName>
        <fullName evidence="1">Uncharacterized protein</fullName>
    </submittedName>
</protein>
<sequence>RGSTASCASTDINTLLRRFPNAPSPPSPHEAAYRYYELPSQPKFVARSSPNPWIRPATDTGFDVPERKELRWVGEHPLVDIAMHDYLVARAVQYTSLGPVRIGPRSDAAPPVIIWVGVAPGSISGERGVEIAVGLRALLLANDITDVHVEICESL</sequence>
<evidence type="ECO:0000313" key="1">
    <source>
        <dbReference type="EMBL" id="TEB30431.1"/>
    </source>
</evidence>
<comment type="caution">
    <text evidence="1">The sequence shown here is derived from an EMBL/GenBank/DDBJ whole genome shotgun (WGS) entry which is preliminary data.</text>
</comment>
<dbReference type="EMBL" id="QPFP01000023">
    <property type="protein sequence ID" value="TEB30431.1"/>
    <property type="molecule type" value="Genomic_DNA"/>
</dbReference>
<proteinExistence type="predicted"/>
<keyword evidence="2" id="KW-1185">Reference proteome</keyword>
<dbReference type="OrthoDB" id="5424209at2759"/>
<evidence type="ECO:0000313" key="2">
    <source>
        <dbReference type="Proteomes" id="UP000298030"/>
    </source>
</evidence>
<feature type="non-terminal residue" evidence="1">
    <location>
        <position position="1"/>
    </location>
</feature>
<feature type="non-terminal residue" evidence="1">
    <location>
        <position position="155"/>
    </location>
</feature>
<dbReference type="STRING" id="71717.A0A4Y7T8X1"/>
<organism evidence="1 2">
    <name type="scientific">Coprinellus micaceus</name>
    <name type="common">Glistening ink-cap mushroom</name>
    <name type="synonym">Coprinus micaceus</name>
    <dbReference type="NCBI Taxonomy" id="71717"/>
    <lineage>
        <taxon>Eukaryota</taxon>
        <taxon>Fungi</taxon>
        <taxon>Dikarya</taxon>
        <taxon>Basidiomycota</taxon>
        <taxon>Agaricomycotina</taxon>
        <taxon>Agaricomycetes</taxon>
        <taxon>Agaricomycetidae</taxon>
        <taxon>Agaricales</taxon>
        <taxon>Agaricineae</taxon>
        <taxon>Psathyrellaceae</taxon>
        <taxon>Coprinellus</taxon>
    </lineage>
</organism>
<accession>A0A4Y7T8X1</accession>
<reference evidence="1 2" key="1">
    <citation type="journal article" date="2019" name="Nat. Ecol. Evol.">
        <title>Megaphylogeny resolves global patterns of mushroom evolution.</title>
        <authorList>
            <person name="Varga T."/>
            <person name="Krizsan K."/>
            <person name="Foldi C."/>
            <person name="Dima B."/>
            <person name="Sanchez-Garcia M."/>
            <person name="Sanchez-Ramirez S."/>
            <person name="Szollosi G.J."/>
            <person name="Szarkandi J.G."/>
            <person name="Papp V."/>
            <person name="Albert L."/>
            <person name="Andreopoulos W."/>
            <person name="Angelini C."/>
            <person name="Antonin V."/>
            <person name="Barry K.W."/>
            <person name="Bougher N.L."/>
            <person name="Buchanan P."/>
            <person name="Buyck B."/>
            <person name="Bense V."/>
            <person name="Catcheside P."/>
            <person name="Chovatia M."/>
            <person name="Cooper J."/>
            <person name="Damon W."/>
            <person name="Desjardin D."/>
            <person name="Finy P."/>
            <person name="Geml J."/>
            <person name="Haridas S."/>
            <person name="Hughes K."/>
            <person name="Justo A."/>
            <person name="Karasinski D."/>
            <person name="Kautmanova I."/>
            <person name="Kiss B."/>
            <person name="Kocsube S."/>
            <person name="Kotiranta H."/>
            <person name="LaButti K.M."/>
            <person name="Lechner B.E."/>
            <person name="Liimatainen K."/>
            <person name="Lipzen A."/>
            <person name="Lukacs Z."/>
            <person name="Mihaltcheva S."/>
            <person name="Morgado L.N."/>
            <person name="Niskanen T."/>
            <person name="Noordeloos M.E."/>
            <person name="Ohm R.A."/>
            <person name="Ortiz-Santana B."/>
            <person name="Ovrebo C."/>
            <person name="Racz N."/>
            <person name="Riley R."/>
            <person name="Savchenko A."/>
            <person name="Shiryaev A."/>
            <person name="Soop K."/>
            <person name="Spirin V."/>
            <person name="Szebenyi C."/>
            <person name="Tomsovsky M."/>
            <person name="Tulloss R.E."/>
            <person name="Uehling J."/>
            <person name="Grigoriev I.V."/>
            <person name="Vagvolgyi C."/>
            <person name="Papp T."/>
            <person name="Martin F.M."/>
            <person name="Miettinen O."/>
            <person name="Hibbett D.S."/>
            <person name="Nagy L.G."/>
        </authorList>
    </citation>
    <scope>NUCLEOTIDE SEQUENCE [LARGE SCALE GENOMIC DNA]</scope>
    <source>
        <strain evidence="1 2">FP101781</strain>
    </source>
</reference>
<gene>
    <name evidence="1" type="ORF">FA13DRAFT_1580895</name>
</gene>
<dbReference type="Proteomes" id="UP000298030">
    <property type="component" value="Unassembled WGS sequence"/>
</dbReference>
<name>A0A4Y7T8X1_COPMI</name>